<reference evidence="1 2" key="1">
    <citation type="submission" date="2022-11" db="EMBL/GenBank/DDBJ databases">
        <title>Genome Sequencing of Nocardia sp. ON39_IFM12276 and assembly.</title>
        <authorList>
            <person name="Shimojima M."/>
            <person name="Toyokawa M."/>
            <person name="Uesaka K."/>
        </authorList>
    </citation>
    <scope>NUCLEOTIDE SEQUENCE [LARGE SCALE GENOMIC DNA]</scope>
    <source>
        <strain evidence="1 2">IFM 12276</strain>
    </source>
</reference>
<dbReference type="EMBL" id="AP026978">
    <property type="protein sequence ID" value="BDT99615.1"/>
    <property type="molecule type" value="Genomic_DNA"/>
</dbReference>
<dbReference type="Proteomes" id="UP001317870">
    <property type="component" value="Chromosome"/>
</dbReference>
<accession>A0ABN6U3N0</accession>
<organism evidence="1 2">
    <name type="scientific">Nocardia sputorum</name>
    <dbReference type="NCBI Taxonomy" id="2984338"/>
    <lineage>
        <taxon>Bacteria</taxon>
        <taxon>Bacillati</taxon>
        <taxon>Actinomycetota</taxon>
        <taxon>Actinomycetes</taxon>
        <taxon>Mycobacteriales</taxon>
        <taxon>Nocardiaceae</taxon>
        <taxon>Nocardia</taxon>
    </lineage>
</organism>
<evidence type="ECO:0000313" key="1">
    <source>
        <dbReference type="EMBL" id="BDT99615.1"/>
    </source>
</evidence>
<protein>
    <submittedName>
        <fullName evidence="1">Uncharacterized protein</fullName>
    </submittedName>
</protein>
<gene>
    <name evidence="1" type="ORF">IFM12276_26440</name>
</gene>
<evidence type="ECO:0000313" key="2">
    <source>
        <dbReference type="Proteomes" id="UP001317870"/>
    </source>
</evidence>
<keyword evidence="2" id="KW-1185">Reference proteome</keyword>
<name>A0ABN6U3N0_9NOCA</name>
<sequence>MRADAAAAVQRPRDNAATGKIVLSFADAHTGPHPAADPVAAIELCDRALSAGRTVGQEGRIGGADGRFAYLQTEHHSGTVIEISDVGGTEKFVFDLVKMAAAHWDGSHPIRTIDTGLLGGDPAVMTAMLEALG</sequence>
<proteinExistence type="predicted"/>